<dbReference type="STRING" id="908337.HMPREF9257_1450"/>
<evidence type="ECO:0000313" key="3">
    <source>
        <dbReference type="Proteomes" id="UP000005990"/>
    </source>
</evidence>
<comment type="caution">
    <text evidence="2">The sequence shown here is derived from an EMBL/GenBank/DDBJ whole genome shotgun (WGS) entry which is preliminary data.</text>
</comment>
<protein>
    <submittedName>
        <fullName evidence="2">Uncharacterized protein</fullName>
    </submittedName>
</protein>
<sequence length="297" mass="34546">MPKLENNQFNSSSKRVKTLEEKPKFKTWSLSKFIILMVVLLSLGILSIAGMNQYNSIQKNYLALKPNYDQNEQAMTFTENESKQFLVMVTDYDEFGRLGNHGLQLLYLLSLNNEAGQLNIANIQLDLKLMDKNQEIKDYDRQANYLAMRQDLAAYLEVEKLPFILINNAESKPLLDQLEPIIADFSDPVTSPKTSYQANQAYKLSTRDYQMLFTNLNQDHHSDQERKNVLLSKVLEQMTDWRNLPHLSGNLKAAKDFVHSELPFPLLRDLYFDYNLKQLRISYHLITSLDELAKIKR</sequence>
<keyword evidence="1" id="KW-1133">Transmembrane helix</keyword>
<feature type="transmembrane region" description="Helical" evidence="1">
    <location>
        <begin position="33"/>
        <end position="51"/>
    </location>
</feature>
<proteinExistence type="predicted"/>
<name>E4KPG2_9LACT</name>
<keyword evidence="1" id="KW-0472">Membrane</keyword>
<dbReference type="eggNOG" id="ENOG502ZQ1Z">
    <property type="taxonomic scope" value="Bacteria"/>
</dbReference>
<dbReference type="AlphaFoldDB" id="E4KPG2"/>
<dbReference type="RefSeq" id="WP_006418273.1">
    <property type="nucleotide sequence ID" value="NZ_AENN01000015.1"/>
</dbReference>
<reference evidence="2 3" key="1">
    <citation type="submission" date="2010-10" db="EMBL/GenBank/DDBJ databases">
        <authorList>
            <person name="Durkin A.S."/>
            <person name="Madupu R."/>
            <person name="Torralba M."/>
            <person name="Gillis M."/>
            <person name="Methe B."/>
            <person name="Sutton G."/>
            <person name="Nelson K.E."/>
        </authorList>
    </citation>
    <scope>NUCLEOTIDE SEQUENCE [LARGE SCALE GENOMIC DNA]</scope>
    <source>
        <strain evidence="2 3">ACS-139-V-Col8</strain>
    </source>
</reference>
<gene>
    <name evidence="2" type="ORF">HMPREF9257_1450</name>
</gene>
<keyword evidence="1" id="KW-0812">Transmembrane</keyword>
<organism evidence="2 3">
    <name type="scientific">Eremococcus coleocola ACS-139-V-Col8</name>
    <dbReference type="NCBI Taxonomy" id="908337"/>
    <lineage>
        <taxon>Bacteria</taxon>
        <taxon>Bacillati</taxon>
        <taxon>Bacillota</taxon>
        <taxon>Bacilli</taxon>
        <taxon>Lactobacillales</taxon>
        <taxon>Aerococcaceae</taxon>
        <taxon>Eremococcus</taxon>
    </lineage>
</organism>
<keyword evidence="3" id="KW-1185">Reference proteome</keyword>
<dbReference type="EMBL" id="AENN01000015">
    <property type="protein sequence ID" value="EFR31070.1"/>
    <property type="molecule type" value="Genomic_DNA"/>
</dbReference>
<evidence type="ECO:0000313" key="2">
    <source>
        <dbReference type="EMBL" id="EFR31070.1"/>
    </source>
</evidence>
<evidence type="ECO:0000256" key="1">
    <source>
        <dbReference type="SAM" id="Phobius"/>
    </source>
</evidence>
<accession>E4KPG2</accession>
<dbReference type="Proteomes" id="UP000005990">
    <property type="component" value="Unassembled WGS sequence"/>
</dbReference>